<dbReference type="GO" id="GO:0032259">
    <property type="term" value="P:methylation"/>
    <property type="evidence" value="ECO:0007669"/>
    <property type="project" value="UniProtKB-KW"/>
</dbReference>
<name>A0ABR7QDD1_9FLAO</name>
<evidence type="ECO:0000313" key="11">
    <source>
        <dbReference type="Proteomes" id="UP000619238"/>
    </source>
</evidence>
<dbReference type="PANTHER" id="PTHR42998:SF1">
    <property type="entry name" value="TYPE I RESTRICTION ENZYME HINDI METHYLASE SUBUNIT"/>
    <property type="match status" value="1"/>
</dbReference>
<keyword evidence="3 10" id="KW-0489">Methyltransferase</keyword>
<evidence type="ECO:0000313" key="10">
    <source>
        <dbReference type="EMBL" id="MBC8756428.1"/>
    </source>
</evidence>
<feature type="domain" description="DNA methylase adenine-specific" evidence="8">
    <location>
        <begin position="155"/>
        <end position="432"/>
    </location>
</feature>
<dbReference type="InterPro" id="IPR029063">
    <property type="entry name" value="SAM-dependent_MTases_sf"/>
</dbReference>
<dbReference type="EMBL" id="JACGWS010000011">
    <property type="protein sequence ID" value="MBC8756428.1"/>
    <property type="molecule type" value="Genomic_DNA"/>
</dbReference>
<dbReference type="InterPro" id="IPR052916">
    <property type="entry name" value="Type-I_RE_MTase_Subunit"/>
</dbReference>
<dbReference type="PANTHER" id="PTHR42998">
    <property type="entry name" value="TYPE I RESTRICTION ENZYME HINDVIIP M PROTEIN-RELATED"/>
    <property type="match status" value="1"/>
</dbReference>
<dbReference type="Pfam" id="PF02384">
    <property type="entry name" value="N6_Mtase"/>
    <property type="match status" value="1"/>
</dbReference>
<dbReference type="Proteomes" id="UP000619238">
    <property type="component" value="Unassembled WGS sequence"/>
</dbReference>
<proteinExistence type="inferred from homology"/>
<evidence type="ECO:0000256" key="1">
    <source>
        <dbReference type="ARBA" id="ARBA00006594"/>
    </source>
</evidence>
<dbReference type="RefSeq" id="WP_187563464.1">
    <property type="nucleotide sequence ID" value="NZ_JACGWS010000011.1"/>
</dbReference>
<feature type="domain" description="N6 adenine-specific DNA methyltransferase N-terminal" evidence="9">
    <location>
        <begin position="9"/>
        <end position="144"/>
    </location>
</feature>
<dbReference type="EC" id="2.1.1.72" evidence="2"/>
<organism evidence="10 11">
    <name type="scientific">Kordia aestuariivivens</name>
    <dbReference type="NCBI Taxonomy" id="2759037"/>
    <lineage>
        <taxon>Bacteria</taxon>
        <taxon>Pseudomonadati</taxon>
        <taxon>Bacteroidota</taxon>
        <taxon>Flavobacteriia</taxon>
        <taxon>Flavobacteriales</taxon>
        <taxon>Flavobacteriaceae</taxon>
        <taxon>Kordia</taxon>
    </lineage>
</organism>
<dbReference type="Pfam" id="PF12161">
    <property type="entry name" value="HsdM_N"/>
    <property type="match status" value="1"/>
</dbReference>
<accession>A0ABR7QDD1</accession>
<evidence type="ECO:0000259" key="9">
    <source>
        <dbReference type="Pfam" id="PF12161"/>
    </source>
</evidence>
<dbReference type="SUPFAM" id="SSF53335">
    <property type="entry name" value="S-adenosyl-L-methionine-dependent methyltransferases"/>
    <property type="match status" value="1"/>
</dbReference>
<evidence type="ECO:0000256" key="4">
    <source>
        <dbReference type="ARBA" id="ARBA00022679"/>
    </source>
</evidence>
<dbReference type="Gene3D" id="1.20.1260.30">
    <property type="match status" value="1"/>
</dbReference>
<evidence type="ECO:0000256" key="6">
    <source>
        <dbReference type="ARBA" id="ARBA00022747"/>
    </source>
</evidence>
<dbReference type="InterPro" id="IPR038333">
    <property type="entry name" value="T1MK-like_N_sf"/>
</dbReference>
<dbReference type="GO" id="GO:0008168">
    <property type="term" value="F:methyltransferase activity"/>
    <property type="evidence" value="ECO:0007669"/>
    <property type="project" value="UniProtKB-KW"/>
</dbReference>
<protein>
    <recommendedName>
        <fullName evidence="2">site-specific DNA-methyltransferase (adenine-specific)</fullName>
        <ecNumber evidence="2">2.1.1.72</ecNumber>
    </recommendedName>
</protein>
<evidence type="ECO:0000256" key="5">
    <source>
        <dbReference type="ARBA" id="ARBA00022691"/>
    </source>
</evidence>
<dbReference type="PRINTS" id="PR00507">
    <property type="entry name" value="N12N6MTFRASE"/>
</dbReference>
<dbReference type="InterPro" id="IPR003356">
    <property type="entry name" value="DNA_methylase_A-5"/>
</dbReference>
<dbReference type="Gene3D" id="3.40.50.150">
    <property type="entry name" value="Vaccinia Virus protein VP39"/>
    <property type="match status" value="1"/>
</dbReference>
<keyword evidence="4" id="KW-0808">Transferase</keyword>
<comment type="similarity">
    <text evidence="1">Belongs to the N(4)/N(6)-methyltransferase family.</text>
</comment>
<keyword evidence="5" id="KW-0949">S-adenosyl-L-methionine</keyword>
<evidence type="ECO:0000256" key="2">
    <source>
        <dbReference type="ARBA" id="ARBA00011900"/>
    </source>
</evidence>
<evidence type="ECO:0000256" key="3">
    <source>
        <dbReference type="ARBA" id="ARBA00022603"/>
    </source>
</evidence>
<evidence type="ECO:0000259" key="8">
    <source>
        <dbReference type="Pfam" id="PF02384"/>
    </source>
</evidence>
<keyword evidence="6" id="KW-0680">Restriction system</keyword>
<comment type="caution">
    <text evidence="10">The sequence shown here is derived from an EMBL/GenBank/DDBJ whole genome shotgun (WGS) entry which is preliminary data.</text>
</comment>
<gene>
    <name evidence="10" type="ORF">H2O64_17270</name>
</gene>
<dbReference type="InterPro" id="IPR022749">
    <property type="entry name" value="D12N6_MeTrfase_N"/>
</dbReference>
<reference evidence="10 11" key="1">
    <citation type="submission" date="2020-07" db="EMBL/GenBank/DDBJ databases">
        <title>Description of Kordia aestuariivivens sp. nov., isolated from a tidal flat.</title>
        <authorList>
            <person name="Park S."/>
            <person name="Yoon J.-H."/>
        </authorList>
    </citation>
    <scope>NUCLEOTIDE SEQUENCE [LARGE SCALE GENOMIC DNA]</scope>
    <source>
        <strain evidence="10 11">YSTF-M3</strain>
    </source>
</reference>
<evidence type="ECO:0000256" key="7">
    <source>
        <dbReference type="ARBA" id="ARBA00047942"/>
    </source>
</evidence>
<comment type="catalytic activity">
    <reaction evidence="7">
        <text>a 2'-deoxyadenosine in DNA + S-adenosyl-L-methionine = an N(6)-methyl-2'-deoxyadenosine in DNA + S-adenosyl-L-homocysteine + H(+)</text>
        <dbReference type="Rhea" id="RHEA:15197"/>
        <dbReference type="Rhea" id="RHEA-COMP:12418"/>
        <dbReference type="Rhea" id="RHEA-COMP:12419"/>
        <dbReference type="ChEBI" id="CHEBI:15378"/>
        <dbReference type="ChEBI" id="CHEBI:57856"/>
        <dbReference type="ChEBI" id="CHEBI:59789"/>
        <dbReference type="ChEBI" id="CHEBI:90615"/>
        <dbReference type="ChEBI" id="CHEBI:90616"/>
        <dbReference type="EC" id="2.1.1.72"/>
    </reaction>
</comment>
<keyword evidence="11" id="KW-1185">Reference proteome</keyword>
<sequence length="720" mass="82643">MTQEELKELEDNLWESANNLRANSDLKSSEYATPVLGLIFLKYADNKYKQVENAIDTEYKAQETSRNKKTKQEIAIAKCGFYLPDNARFQYLLDMPGKESMADALKLAMQGIEQDQEEKFKNVLPKDEYARIEKSSRTILPELLKALSNIPEDAQGDVFGKIYEYFLGKFALSEGQKGGQFFTPTSVVKFIVEVIEPYKGRVYDPACGSGGMFVQSAEFIRKRKHGNVSDDIMVYGQEKTGDTVKLAKMNLMVNGLRGNIMQANSYAEDPYDGFGKFDYVMANPPFNVKSVKESTVEKDKRFTEFGLPKNKGKKEDKITDANYLWVSLFATSLNSTGRAGFVMANSASDARNSEYDIRQRVVDAGMVDVMTTMPSNMFYTVTLPATLWFFDKAKINTDRKDKILFIDARNVYKQISRSQREWTEEQVRNLGMITRLYRGENERFISLINEYLSAAQPLVMQSETSLEAYILKLQDQTEYLEKYLQEAQQHWTKAQLKKKEDFNWNTKWKDLQATAISFPDAFPQAQLLQKAIIAGIEATETQKLADANTAQHQLATELATLTQSHQTHQHQLASYTKQLEALLSFAEKQLKLKNKSVWNTCFKEAPQRALTKAQHNYQKVYTKLAYYHECMAWLQQRFPKAEYQDVVGLCKLADKQEITEEQNYSLNPGRYVGVEIEEDNLTEEEFKKKMSDKIKEFTNLTDKSKIFEDEVLNKLKSISS</sequence>